<feature type="transmembrane region" description="Helical" evidence="1">
    <location>
        <begin position="294"/>
        <end position="313"/>
    </location>
</feature>
<dbReference type="InterPro" id="IPR026898">
    <property type="entry name" value="PrsW"/>
</dbReference>
<evidence type="ECO:0000313" key="2">
    <source>
        <dbReference type="EMBL" id="MBX0322970.1"/>
    </source>
</evidence>
<comment type="caution">
    <text evidence="2">The sequence shown here is derived from an EMBL/GenBank/DDBJ whole genome shotgun (WGS) entry which is preliminary data.</text>
</comment>
<keyword evidence="1" id="KW-0812">Transmembrane</keyword>
<dbReference type="RefSeq" id="WP_220617939.1">
    <property type="nucleotide sequence ID" value="NZ_RKLR01000002.1"/>
</dbReference>
<dbReference type="GO" id="GO:0008237">
    <property type="term" value="F:metallopeptidase activity"/>
    <property type="evidence" value="ECO:0007669"/>
    <property type="project" value="UniProtKB-KW"/>
</dbReference>
<protein>
    <submittedName>
        <fullName evidence="2">PrsW family intramembrane metalloprotease</fullName>
    </submittedName>
</protein>
<feature type="transmembrane region" description="Helical" evidence="1">
    <location>
        <begin position="107"/>
        <end position="129"/>
    </location>
</feature>
<keyword evidence="1" id="KW-1133">Transmembrane helix</keyword>
<gene>
    <name evidence="2" type="ORF">EGH21_08010</name>
</gene>
<dbReference type="AlphaFoldDB" id="A0AAW4PR01"/>
<dbReference type="PANTHER" id="PTHR36844">
    <property type="entry name" value="PROTEASE PRSW"/>
    <property type="match status" value="1"/>
</dbReference>
<keyword evidence="1" id="KW-0472">Membrane</keyword>
<feature type="transmembrane region" description="Helical" evidence="1">
    <location>
        <begin position="135"/>
        <end position="159"/>
    </location>
</feature>
<evidence type="ECO:0000256" key="1">
    <source>
        <dbReference type="SAM" id="Phobius"/>
    </source>
</evidence>
<feature type="transmembrane region" description="Helical" evidence="1">
    <location>
        <begin position="259"/>
        <end position="288"/>
    </location>
</feature>
<dbReference type="Proteomes" id="UP001430377">
    <property type="component" value="Unassembled WGS sequence"/>
</dbReference>
<sequence>MDKRRRDPVASNADRSTDLYEIADWEVRSRLDRFAHWLYHAGLWALRGLVILVAVAILVLQVAFGSLGALGVQPLFAGLAALSAVPALLLAAYIWYADVTTAEPLTLLVGTFLLGVLFAGFAGLLNVVLGGPVQAIGSGFGLFQPAGTLFFFFLVVGPVEESVKLLAVRLYPYRDDRFDAVIDGAVYGAAAGLGFATIENALYIVQNTDVVTGTLAAFDAGSDIAAVRALAGPGHVIYSAFAGYYLGLAKFNPEDAGPIVLKGLLIATVIHATYNSLSGVATGVLSVVFGVDQLVAFFAFVLVYDGVFGLFLLRKLDAYRQAYRTANAGPAETAYEPERTEFDP</sequence>
<organism evidence="2 3">
    <name type="scientific">Haloarcula rubra</name>
    <dbReference type="NCBI Taxonomy" id="2487747"/>
    <lineage>
        <taxon>Archaea</taxon>
        <taxon>Methanobacteriati</taxon>
        <taxon>Methanobacteriota</taxon>
        <taxon>Stenosarchaea group</taxon>
        <taxon>Halobacteria</taxon>
        <taxon>Halobacteriales</taxon>
        <taxon>Haloarculaceae</taxon>
        <taxon>Haloarcula</taxon>
    </lineage>
</organism>
<keyword evidence="2" id="KW-0482">Metalloprotease</keyword>
<dbReference type="EMBL" id="RKLR01000002">
    <property type="protein sequence ID" value="MBX0322970.1"/>
    <property type="molecule type" value="Genomic_DNA"/>
</dbReference>
<accession>A0AAW4PR01</accession>
<feature type="transmembrane region" description="Helical" evidence="1">
    <location>
        <begin position="37"/>
        <end position="63"/>
    </location>
</feature>
<feature type="transmembrane region" description="Helical" evidence="1">
    <location>
        <begin position="75"/>
        <end position="95"/>
    </location>
</feature>
<feature type="transmembrane region" description="Helical" evidence="1">
    <location>
        <begin position="225"/>
        <end position="247"/>
    </location>
</feature>
<reference evidence="2 3" key="1">
    <citation type="submission" date="2021-06" db="EMBL/GenBank/DDBJ databases">
        <title>Halomicroarcula sp. a new haloarchaeum isolated from saline soil.</title>
        <authorList>
            <person name="Duran-Viseras A."/>
            <person name="Sanchez-Porro C."/>
            <person name="Ventosa A."/>
        </authorList>
    </citation>
    <scope>NUCLEOTIDE SEQUENCE [LARGE SCALE GENOMIC DNA]</scope>
    <source>
        <strain evidence="2 3">F13</strain>
    </source>
</reference>
<proteinExistence type="predicted"/>
<name>A0AAW4PR01_9EURY</name>
<feature type="transmembrane region" description="Helical" evidence="1">
    <location>
        <begin position="180"/>
        <end position="205"/>
    </location>
</feature>
<dbReference type="PANTHER" id="PTHR36844:SF1">
    <property type="entry name" value="PROTEASE PRSW"/>
    <property type="match status" value="1"/>
</dbReference>
<keyword evidence="2" id="KW-0378">Hydrolase</keyword>
<evidence type="ECO:0000313" key="3">
    <source>
        <dbReference type="Proteomes" id="UP001430377"/>
    </source>
</evidence>
<keyword evidence="2" id="KW-0645">Protease</keyword>
<keyword evidence="3" id="KW-1185">Reference proteome</keyword>
<dbReference type="Pfam" id="PF13367">
    <property type="entry name" value="PrsW-protease"/>
    <property type="match status" value="1"/>
</dbReference>